<dbReference type="CDD" id="cd00407">
    <property type="entry name" value="Urease_beta"/>
    <property type="match status" value="1"/>
</dbReference>
<reference evidence="3 4" key="1">
    <citation type="journal article" date="2019" name="Emerg. Microbes Infect.">
        <title>Comprehensive subspecies identification of 175 nontuberculous mycobacteria species based on 7547 genomic profiles.</title>
        <authorList>
            <person name="Matsumoto Y."/>
            <person name="Kinjo T."/>
            <person name="Motooka D."/>
            <person name="Nabeya D."/>
            <person name="Jung N."/>
            <person name="Uechi K."/>
            <person name="Horii T."/>
            <person name="Iida T."/>
            <person name="Fujita J."/>
            <person name="Nakamura S."/>
        </authorList>
    </citation>
    <scope>NUCLEOTIDE SEQUENCE [LARGE SCALE GENOMIC DNA]</scope>
    <source>
        <strain evidence="3 4">JCM 30395</strain>
    </source>
</reference>
<proteinExistence type="predicted"/>
<dbReference type="Pfam" id="PF00699">
    <property type="entry name" value="Urease_beta"/>
    <property type="match status" value="1"/>
</dbReference>
<dbReference type="GO" id="GO:0035550">
    <property type="term" value="C:urease complex"/>
    <property type="evidence" value="ECO:0007669"/>
    <property type="project" value="InterPro"/>
</dbReference>
<sequence>MRLAIRPGEILPADGYLDLNFGRPTVNLAVTNTGDRPIQVGSHFHFFEANRALRFDRAAAFGTRLDIPSGTAVRFEAVATQEIALTCYGGDRIVIGPNMMTNGAAQGVPAPDTLAALWAAGFLDTAQPGGS</sequence>
<evidence type="ECO:0000256" key="2">
    <source>
        <dbReference type="ARBA" id="ARBA00047778"/>
    </source>
</evidence>
<dbReference type="PANTHER" id="PTHR33569">
    <property type="entry name" value="UREASE"/>
    <property type="match status" value="1"/>
</dbReference>
<evidence type="ECO:0000256" key="1">
    <source>
        <dbReference type="ARBA" id="ARBA00022801"/>
    </source>
</evidence>
<dbReference type="EMBL" id="AP022595">
    <property type="protein sequence ID" value="BBY59734.1"/>
    <property type="molecule type" value="Genomic_DNA"/>
</dbReference>
<evidence type="ECO:0000313" key="3">
    <source>
        <dbReference type="EMBL" id="BBY59734.1"/>
    </source>
</evidence>
<dbReference type="SUPFAM" id="SSF51278">
    <property type="entry name" value="Urease, beta-subunit"/>
    <property type="match status" value="1"/>
</dbReference>
<keyword evidence="4" id="KW-1185">Reference proteome</keyword>
<name>A0A7I7SRW3_9MYCO</name>
<keyword evidence="1" id="KW-0378">Hydrolase</keyword>
<dbReference type="InterPro" id="IPR036461">
    <property type="entry name" value="Urease_betasu_sf"/>
</dbReference>
<dbReference type="AlphaFoldDB" id="A0A7I7SRW3"/>
<comment type="catalytic activity">
    <reaction evidence="2">
        <text>urea + 2 H2O + H(+) = hydrogencarbonate + 2 NH4(+)</text>
        <dbReference type="Rhea" id="RHEA:20557"/>
        <dbReference type="ChEBI" id="CHEBI:15377"/>
        <dbReference type="ChEBI" id="CHEBI:15378"/>
        <dbReference type="ChEBI" id="CHEBI:16199"/>
        <dbReference type="ChEBI" id="CHEBI:17544"/>
        <dbReference type="ChEBI" id="CHEBI:28938"/>
        <dbReference type="EC" id="3.5.1.5"/>
    </reaction>
</comment>
<accession>A0A7I7SRW3</accession>
<dbReference type="Gene3D" id="2.10.150.10">
    <property type="entry name" value="Urease, beta subunit"/>
    <property type="match status" value="1"/>
</dbReference>
<organism evidence="3 4">
    <name type="scientific">Mycolicibacterium sarraceniae</name>
    <dbReference type="NCBI Taxonomy" id="1534348"/>
    <lineage>
        <taxon>Bacteria</taxon>
        <taxon>Bacillati</taxon>
        <taxon>Actinomycetota</taxon>
        <taxon>Actinomycetes</taxon>
        <taxon>Mycobacteriales</taxon>
        <taxon>Mycobacteriaceae</taxon>
        <taxon>Mycolicibacterium</taxon>
    </lineage>
</organism>
<dbReference type="KEGG" id="msar:MSAR_28700"/>
<dbReference type="InterPro" id="IPR050069">
    <property type="entry name" value="Urease_subunit"/>
</dbReference>
<gene>
    <name evidence="3" type="ORF">MSAR_28700</name>
</gene>
<dbReference type="GO" id="GO:0009039">
    <property type="term" value="F:urease activity"/>
    <property type="evidence" value="ECO:0007669"/>
    <property type="project" value="UniProtKB-EC"/>
</dbReference>
<dbReference type="RefSeq" id="WP_163697897.1">
    <property type="nucleotide sequence ID" value="NZ_AP022595.1"/>
</dbReference>
<dbReference type="Proteomes" id="UP000466445">
    <property type="component" value="Chromosome"/>
</dbReference>
<dbReference type="InterPro" id="IPR002019">
    <property type="entry name" value="Urease_beta-like"/>
</dbReference>
<dbReference type="GO" id="GO:0043419">
    <property type="term" value="P:urea catabolic process"/>
    <property type="evidence" value="ECO:0007669"/>
    <property type="project" value="InterPro"/>
</dbReference>
<dbReference type="PANTHER" id="PTHR33569:SF1">
    <property type="entry name" value="UREASE"/>
    <property type="match status" value="1"/>
</dbReference>
<dbReference type="NCBIfam" id="TIGR00192">
    <property type="entry name" value="urease_beta"/>
    <property type="match status" value="1"/>
</dbReference>
<evidence type="ECO:0000313" key="4">
    <source>
        <dbReference type="Proteomes" id="UP000466445"/>
    </source>
</evidence>
<protein>
    <recommendedName>
        <fullName evidence="5">Urease subunit beta</fullName>
    </recommendedName>
</protein>
<dbReference type="NCBIfam" id="NF009682">
    <property type="entry name" value="PRK13203.1"/>
    <property type="match status" value="1"/>
</dbReference>
<evidence type="ECO:0008006" key="5">
    <source>
        <dbReference type="Google" id="ProtNLM"/>
    </source>
</evidence>